<comment type="function">
    <text evidence="1">Component of the cylindrical core that assembles on the inner surface of the capsid during capsid formation and plays a role in viral DNA ejection into the host cell. The inner core is composed of stacked rings of gp14, gp15 and gp16 proteins. Following binding to the host cell surface, the internal core is disassembled and gp16 is ejected along with gp14 and gp15 into the infected cell. Gp16 probably inserts in the host inner membrane and remains associated with gp15. The gp15-gp16 complex binds to both the viral DNA and the host inner membrane, probably escorting the leading end of the genome through the periplasm and controlling the extent of DNA translocated into the host cell. Functions as an exolysin that catalyzes the cleavage of the glycosidic bonds between N-acetylmuramic acid and N-acetylglucosamine residues in peptidoglycans allowing the local digestion of the bacterial peptidoglycan wall.</text>
</comment>
<feature type="compositionally biased region" description="Basic and acidic residues" evidence="2">
    <location>
        <begin position="1027"/>
        <end position="1038"/>
    </location>
</feature>
<feature type="region of interest" description="Disordered" evidence="2">
    <location>
        <begin position="1019"/>
        <end position="1038"/>
    </location>
</feature>
<dbReference type="GO" id="GO:0000270">
    <property type="term" value="P:peptidoglycan metabolic process"/>
    <property type="evidence" value="ECO:0007669"/>
    <property type="project" value="InterPro"/>
</dbReference>
<keyword evidence="5" id="KW-1185">Reference proteome</keyword>
<dbReference type="SUPFAM" id="SSF53955">
    <property type="entry name" value="Lysozyme-like"/>
    <property type="match status" value="1"/>
</dbReference>
<dbReference type="EC" id="4.2.2.n1" evidence="1"/>
<evidence type="ECO:0000313" key="5">
    <source>
        <dbReference type="Proteomes" id="UP000297095"/>
    </source>
</evidence>
<proteinExistence type="inferred from homology"/>
<dbReference type="InterPro" id="IPR038994">
    <property type="entry name" value="Gp16"/>
</dbReference>
<keyword evidence="1" id="KW-0081">Bacteriolytic enzyme</keyword>
<dbReference type="GO" id="GO:0008933">
    <property type="term" value="F:peptidoglycan lytic transglycosylase activity"/>
    <property type="evidence" value="ECO:0007669"/>
    <property type="project" value="UniProtKB-UniRule"/>
</dbReference>
<keyword evidence="1" id="KW-1162">Viral penetration into host cytoplasm</keyword>
<keyword evidence="1" id="KW-0456">Lyase</keyword>
<feature type="active site" evidence="1">
    <location>
        <position position="37"/>
    </location>
</feature>
<feature type="topological domain" description="Periplasmic" evidence="1">
    <location>
        <begin position="1"/>
        <end position="1463"/>
    </location>
</feature>
<comment type="caution">
    <text evidence="1">Lacks conserved residue(s) required for the propagation of feature annotation.</text>
</comment>
<sequence>MDKYNPNEPHEYDALFQQAADTHGVSYGLLRKVGWVESRFKPTAQSPTGPRGVMQFTKATGQAYGLQSDEDFNDPAKSIDAGARYLADLVKKYNGDELKAALAYNQGEGRNGKPQLEAYDSGNFAGIGDEGRNYLRSLLDVAKSPKSGDIESFGGITPKGKGISFDAAMSGIGEKGKVTTELPESHSMSFQGKEQTAPNQPFGKDYWEAKGTTLDEANERSTFFGFGSAAEAELSNSTLGVAFRASKRDNGFDVLTDVLQPTRFNSHIWSPEELDKIRKEVKNPAYINVVLGGSAENLDELIKLANENYEADAKAAEAGLGAKLSAGLIGAGVDPLTYIPLAGTTAKGFKLVNKALMVGAQAGALNVASEGLRTSVAGGDAHYAEAALAGMLLAGGLTAVADGVAAGLRKSGTEQIENPFSATQMRFEARETARNTGGYDASRMPPSEDRVFSQHNGVEYAPLETEPGAVVLRDGSIISDTNLANPMTAREFAEVDPERAAWGLPMRGLSEIGLKTLRSEHSEIRGLAKDLVRSPTGMESGSHGKFGSTTSDIIERLRSLNHRTYNNLYSAMKEAMADPEWSVGMFKSGAQGARQTIYRRISEAIERPELQANLTKEERKVMDIVKEHYDLKREMMENPSMFGNKATSIFPNSRHKGTYVPHVYSREAKQVYSQALGGTDGLQEAVAASLMASYHARPEVKARIDEYLKQVNSDVFSKAEADAKLAADTENFLRSQESVDTASYRMKLDDAATRASDKVAELKDVLTNAEKRVADRERKLQNSKDRLASHEAKLKELEEKLAAKPNSKTIPVKIESRKKMIETQKSHVRINTERLDHMKGQAAKVQDRITKATAEAEEAASTAKGAQAEAENFLRGAEAAPVMPDSLVTGGNSTSITKVSNGELQGDYFAGKRDYSGETPYKVDGDFVYYTAKTTDGAEFAVDVFTKKGDHIGSVEFAKREGDVWHNPSLEVSEKYRRKGIATEMYRIAETESPDYVYRGTDESVGGVRTPDGQAFRKAYDSTPAKPSERQKFGTDEKVEPKVDEEAMLSQMAEKYAMDKAYGIAKTDEFNSSSVIDDNIEGLVGIENNSFLEARNLFDSDVPITLPNGQQFSVNDLRDFDMKHVMPAYDRRVDGDIAIMGGTGKTTAELKDAIMALDKKSEGKGTMKGEVEALKDFVKIVTGRARRNQDTVGDTMVRSLSDMSFFTKNAYMGLQNLTEIAGLLSKGNTRAMLHGIPALRDLAFRNKPVSGSELKELHSMVFGKEFDQLIRPTRQDIIQRLRESTDTPDAVAKVVGTVKHTTQELAARSPFTKFLNGTSNYILDMARQGVMGDVVTHAITGKGANKWIKGDMLKSASISKEQWEGIQNLIRENVTQGADGKYTFKDKRKLANDPRAMDLWRLADKVADETMLRPNKVSLQDSHAFGAAAKLVLQFKSFVIKSMNSKFIRSGHEAFKNHRAMDMALTYAISGGIAGSYYVAQAHLKAAGLPKEQQKDYLKKALDPKMIAYAAASRSSHLGSPLSIANFAMGAAGYDQGLMVRSTILPKGEDKKERNKAVTSRDMGDSIMGAIGEQVPALGFAGATLAAGRNAYGVLTAPNKVTEREMMTGLMNAHREMIPNDPISQQMLIKFYEANGVHLKSDKK</sequence>
<keyword evidence="1" id="KW-1236">Degradation of host peptidoglycans during virus entry</keyword>
<evidence type="ECO:0000256" key="2">
    <source>
        <dbReference type="SAM" id="MobiDB-lite"/>
    </source>
</evidence>
<dbReference type="GO" id="GO:0099002">
    <property type="term" value="P:symbiont genome ejection through host cell envelope, short tail mechanism"/>
    <property type="evidence" value="ECO:0007669"/>
    <property type="project" value="UniProtKB-UniRule"/>
</dbReference>
<keyword evidence="1" id="KW-1171">Viral genome ejection through host cell envelope</keyword>
<dbReference type="HAMAP" id="MF_04121">
    <property type="entry name" value="TRANSGLYCOSYLASE_T7"/>
    <property type="match status" value="1"/>
</dbReference>
<keyword evidence="1" id="KW-0946">Virion</keyword>
<feature type="coiled-coil region" evidence="1">
    <location>
        <begin position="752"/>
        <end position="807"/>
    </location>
</feature>
<dbReference type="KEGG" id="vg:55013286"/>
<comment type="subunit">
    <text evidence="1">Homotetramer. Interacts with gp15; after ejection the gp15-gp16 complex composed of a gp15 octamer and a gp16 tetramer probably binds both the viral DNA and the host inner membrane.</text>
</comment>
<dbReference type="InterPro" id="IPR000189">
    <property type="entry name" value="Transglyc_AS"/>
</dbReference>
<comment type="similarity">
    <text evidence="1">Belongs to the transglycosylase Slt family.</text>
</comment>
<comment type="subcellular location">
    <subcellularLocation>
        <location evidence="1">Virion</location>
    </subcellularLocation>
    <subcellularLocation>
        <location evidence="1">Host cell inner membrane</location>
        <topology evidence="1">Single-pass membrane protein</topology>
    </subcellularLocation>
    <text evidence="1">The gp15-gp16 complex spans the periplasm and the cytoplasmic membrane.</text>
</comment>
<evidence type="ECO:0000313" key="4">
    <source>
        <dbReference type="EMBL" id="QBZ68984.1"/>
    </source>
</evidence>
<dbReference type="GO" id="GO:0031640">
    <property type="term" value="P:killing of cells of another organism"/>
    <property type="evidence" value="ECO:0007669"/>
    <property type="project" value="UniProtKB-KW"/>
</dbReference>
<dbReference type="Gene3D" id="1.10.530.10">
    <property type="match status" value="1"/>
</dbReference>
<protein>
    <recommendedName>
        <fullName evidence="1">Peptidoglycan transglycosylase gp16</fullName>
        <ecNumber evidence="1">4.2.2.n1</ecNumber>
    </recommendedName>
    <alternativeName>
        <fullName evidence="1">Internal core protein gp16</fullName>
    </alternativeName>
</protein>
<evidence type="ECO:0000256" key="1">
    <source>
        <dbReference type="HAMAP-Rule" id="MF_04121"/>
    </source>
</evidence>
<dbReference type="GO" id="GO:0020002">
    <property type="term" value="C:host cell plasma membrane"/>
    <property type="evidence" value="ECO:0007669"/>
    <property type="project" value="UniProtKB-SubCell"/>
</dbReference>
<dbReference type="Proteomes" id="UP000297095">
    <property type="component" value="Segment"/>
</dbReference>
<organism evidence="4 5">
    <name type="scientific">Shigella phage VB_Ship_A7</name>
    <dbReference type="NCBI Taxonomy" id="2562138"/>
    <lineage>
        <taxon>Viruses</taxon>
        <taxon>Duplodnaviria</taxon>
        <taxon>Heunggongvirae</taxon>
        <taxon>Uroviricota</taxon>
        <taxon>Caudoviricetes</taxon>
        <taxon>Autographivirales</taxon>
        <taxon>Autotranscriptaviridae</taxon>
        <taxon>Studiervirinae</taxon>
        <taxon>Berlinvirus</taxon>
        <taxon>Berlinvirus A7</taxon>
    </lineage>
</organism>
<feature type="coiled-coil region" evidence="1">
    <location>
        <begin position="835"/>
        <end position="869"/>
    </location>
</feature>
<dbReference type="GeneID" id="55013286"/>
<dbReference type="InterPro" id="IPR023346">
    <property type="entry name" value="Lysozyme-like_dom_sf"/>
</dbReference>
<keyword evidence="1" id="KW-1160">Virus entry into host cell</keyword>
<dbReference type="PANTHER" id="PTHR37423">
    <property type="entry name" value="SOLUBLE LYTIC MUREIN TRANSGLYCOSYLASE-RELATED"/>
    <property type="match status" value="1"/>
</dbReference>
<evidence type="ECO:0000259" key="3">
    <source>
        <dbReference type="Pfam" id="PF01464"/>
    </source>
</evidence>
<dbReference type="CDD" id="cd00254">
    <property type="entry name" value="LT-like"/>
    <property type="match status" value="1"/>
</dbReference>
<keyword evidence="1" id="KW-1030">Host cell inner membrane</keyword>
<comment type="domain">
    <text evidence="1">The N-terminus contains the transglycosylase activity. The C-terminus is essential for the viral DNA translocation into the host cytoplasm.</text>
</comment>
<dbReference type="GO" id="GO:0016020">
    <property type="term" value="C:membrane"/>
    <property type="evidence" value="ECO:0007669"/>
    <property type="project" value="InterPro"/>
</dbReference>
<dbReference type="GO" id="GO:0098932">
    <property type="term" value="P:symbiont entry into host cell via disruption of host cell wall peptidoglycan"/>
    <property type="evidence" value="ECO:0007669"/>
    <property type="project" value="UniProtKB-UniRule"/>
</dbReference>
<keyword evidence="1" id="KW-0929">Antimicrobial</keyword>
<keyword evidence="1" id="KW-0175">Coiled coil</keyword>
<dbReference type="Pfam" id="PF01464">
    <property type="entry name" value="SLT"/>
    <property type="match status" value="1"/>
</dbReference>
<comment type="catalytic activity">
    <reaction evidence="1">
        <text>Exolytic cleavage of the (1-&gt;4)-beta-glycosidic linkage between N-acetylmuramic acid (MurNAc) and N-acetylglucosamine (GlcNAc) residues in peptidoglycan, from either the reducing or the non-reducing ends of the peptidoglycan chains, with concomitant formation of a 1,6-anhydrobond in the MurNAc residue.</text>
        <dbReference type="EC" id="4.2.2.n1"/>
    </reaction>
</comment>
<dbReference type="GO" id="GO:0016787">
    <property type="term" value="F:hydrolase activity"/>
    <property type="evidence" value="ECO:0007669"/>
    <property type="project" value="UniProtKB-KW"/>
</dbReference>
<feature type="topological domain" description="Cytoplasmic" evidence="1">
    <location>
        <begin position="1485"/>
        <end position="1644"/>
    </location>
</feature>
<dbReference type="PROSITE" id="PS00922">
    <property type="entry name" value="TRANSGLYCOSYLASE"/>
    <property type="match status" value="1"/>
</dbReference>
<dbReference type="InterPro" id="IPR008258">
    <property type="entry name" value="Transglycosylase_SLT_dom_1"/>
</dbReference>
<name>A0A4D6DS01_9CAUD</name>
<keyword evidence="1" id="KW-1235">Degradation of host cell envelope components during virus entry</keyword>
<dbReference type="GO" id="GO:0098994">
    <property type="term" value="P:symbiont entry into host cell via disruption of host cell envelope"/>
    <property type="evidence" value="ECO:0007669"/>
    <property type="project" value="UniProtKB-KW"/>
</dbReference>
<keyword evidence="1" id="KW-0472">Membrane</keyword>
<keyword evidence="1" id="KW-1244">Viral short tail ejection system</keyword>
<reference evidence="4 5" key="1">
    <citation type="submission" date="2019-03" db="EMBL/GenBank/DDBJ databases">
        <title>Characterization, Genome Sequence, and Analysis of Shigella Phage VB_Ship_A7.</title>
        <authorList>
            <person name="Xu J."/>
            <person name="Gu Y."/>
            <person name="Yu X."/>
            <person name="Liu X."/>
        </authorList>
    </citation>
    <scope>NUCLEOTIDE SEQUENCE [LARGE SCALE GENOMIC DNA]</scope>
</reference>
<dbReference type="GO" id="GO:0042742">
    <property type="term" value="P:defense response to bacterium"/>
    <property type="evidence" value="ECO:0007669"/>
    <property type="project" value="UniProtKB-KW"/>
</dbReference>
<accession>A0A4D6DS01</accession>
<dbReference type="EMBL" id="MK685668">
    <property type="protein sequence ID" value="QBZ68984.1"/>
    <property type="molecule type" value="Genomic_DNA"/>
</dbReference>
<dbReference type="GO" id="GO:0044423">
    <property type="term" value="C:virion component"/>
    <property type="evidence" value="ECO:0007669"/>
    <property type="project" value="UniProtKB-UniRule"/>
</dbReference>
<keyword evidence="1" id="KW-1032">Host cell membrane</keyword>
<feature type="domain" description="Transglycosylase SLT" evidence="3">
    <location>
        <begin position="15"/>
        <end position="120"/>
    </location>
</feature>
<keyword evidence="1" id="KW-1133">Transmembrane helix</keyword>
<keyword evidence="1" id="KW-0378">Hydrolase</keyword>
<keyword evidence="1" id="KW-1043">Host membrane</keyword>
<dbReference type="PANTHER" id="PTHR37423:SF2">
    <property type="entry name" value="MEMBRANE-BOUND LYTIC MUREIN TRANSGLYCOSYLASE C"/>
    <property type="match status" value="1"/>
</dbReference>
<keyword evidence="1" id="KW-0812">Transmembrane</keyword>
<dbReference type="RefSeq" id="YP_009821799.1">
    <property type="nucleotide sequence ID" value="NC_048180.1"/>
</dbReference>